<reference evidence="1 2" key="1">
    <citation type="submission" date="2021-02" db="EMBL/GenBank/DDBJ databases">
        <title>Bacillus sp. RD4P76, an endophyte from a halophyte.</title>
        <authorList>
            <person name="Sun J.-Q."/>
        </authorList>
    </citation>
    <scope>NUCLEOTIDE SEQUENCE [LARGE SCALE GENOMIC DNA]</scope>
    <source>
        <strain evidence="1 2">RD4P76</strain>
    </source>
</reference>
<keyword evidence="2" id="KW-1185">Reference proteome</keyword>
<dbReference type="EMBL" id="JAFELM010000007">
    <property type="protein sequence ID" value="MBM6616250.1"/>
    <property type="molecule type" value="Genomic_DNA"/>
</dbReference>
<comment type="caution">
    <text evidence="1">The sequence shown here is derived from an EMBL/GenBank/DDBJ whole genome shotgun (WGS) entry which is preliminary data.</text>
</comment>
<accession>A0ABS2DCR7</accession>
<organism evidence="1 2">
    <name type="scientific">Bacillus suaedaesalsae</name>
    <dbReference type="NCBI Taxonomy" id="2810349"/>
    <lineage>
        <taxon>Bacteria</taxon>
        <taxon>Bacillati</taxon>
        <taxon>Bacillota</taxon>
        <taxon>Bacilli</taxon>
        <taxon>Bacillales</taxon>
        <taxon>Bacillaceae</taxon>
        <taxon>Bacillus</taxon>
    </lineage>
</organism>
<sequence>MENRYVKVQKVVEYDAEGGMFISNSVSQNQEIFFSFENNRLSEVSIFLTNKVFNLLINEEEKRYIEEQLKVKKWEVMPFTFRKVEGVVWDNYPIIKRVHFSIRESDLILTAHYKDWMLHTITAPFYNRTSGHKEHALIHLSEVSIAKIDEWIKGEMVDPQYKII</sequence>
<evidence type="ECO:0000313" key="2">
    <source>
        <dbReference type="Proteomes" id="UP001518925"/>
    </source>
</evidence>
<evidence type="ECO:0000313" key="1">
    <source>
        <dbReference type="EMBL" id="MBM6616250.1"/>
    </source>
</evidence>
<protein>
    <submittedName>
        <fullName evidence="1">Uncharacterized protein</fullName>
    </submittedName>
</protein>
<proteinExistence type="predicted"/>
<dbReference type="RefSeq" id="WP_204201641.1">
    <property type="nucleotide sequence ID" value="NZ_JAFELM010000007.1"/>
</dbReference>
<gene>
    <name evidence="1" type="ORF">JR050_00945</name>
</gene>
<dbReference type="Proteomes" id="UP001518925">
    <property type="component" value="Unassembled WGS sequence"/>
</dbReference>
<name>A0ABS2DCR7_9BACI</name>